<dbReference type="SUPFAM" id="SSF100950">
    <property type="entry name" value="NagB/RpiA/CoA transferase-like"/>
    <property type="match status" value="1"/>
</dbReference>
<organism evidence="3">
    <name type="scientific">Fervidicoccus fontis</name>
    <dbReference type="NCBI Taxonomy" id="683846"/>
    <lineage>
        <taxon>Archaea</taxon>
        <taxon>Thermoproteota</taxon>
        <taxon>Thermoprotei</taxon>
        <taxon>Fervidicoccales</taxon>
        <taxon>Fervidicoccaceae</taxon>
        <taxon>Fervidicoccus</taxon>
    </lineage>
</organism>
<feature type="active site" description="Proton donor" evidence="2">
    <location>
        <position position="278"/>
    </location>
</feature>
<evidence type="ECO:0000313" key="3">
    <source>
        <dbReference type="EMBL" id="HHQ81051.1"/>
    </source>
</evidence>
<dbReference type="NCBIfam" id="NF004326">
    <property type="entry name" value="PRK05720.1"/>
    <property type="match status" value="1"/>
</dbReference>
<dbReference type="GO" id="GO:0019509">
    <property type="term" value="P:L-methionine salvage from methylthioadenosine"/>
    <property type="evidence" value="ECO:0007669"/>
    <property type="project" value="UniProtKB-UniRule"/>
</dbReference>
<accession>A0A7J3ZLT1</accession>
<protein>
    <recommendedName>
        <fullName evidence="2">Putative methylthioribose-1-phosphate isomerase</fullName>
        <shortName evidence="2">M1Pi</shortName>
        <shortName evidence="2">MTR-1-P isomerase</shortName>
        <ecNumber evidence="2">5.3.1.23</ecNumber>
    </recommendedName>
    <alternativeName>
        <fullName evidence="2">MTNA-like protein</fullName>
        <shortName evidence="2">aMTNA</shortName>
    </alternativeName>
    <alternativeName>
        <fullName evidence="2">S-methyl-5-thioribose-1-phosphate isomerase</fullName>
    </alternativeName>
</protein>
<name>A0A7J3ZLT1_9CREN</name>
<sequence length="388" mass="42704">MQYKKAETSTLYRLFHTKASTEVLLVSELESLKKKLEELKHEVGIVPVEWNEGRVRWLDVTRLPWEERVQETTSVERLAEAIRKLEIRGAPAIGVAAALGVAMAAYSACGSLSDVVSAAERAIEVLSRTRPTAFNLFWALDRMKGTLEDAKNECPERLKERLVEEALRIQLEDIETNLKIGEHGERLIESGDTILTHCNAGALATSGYGTALGIIRSAWRKGKEIRVIVTETRPLLQGARLTAWELKREGIPFKLIVDSAVGYVMSENMVDKVVVGADRILLSGHVANKIGTYTIALVAHAHKKPFYVAAPTSTIDPKSRVGGFKIELRGEEEVLTVLGKLRLAPEGVDAINPAFDITPPELIHAIITEKGIVGRPLSENLAKIVGQK</sequence>
<dbReference type="NCBIfam" id="TIGR00512">
    <property type="entry name" value="salvage_mtnA"/>
    <property type="match status" value="1"/>
</dbReference>
<dbReference type="InterPro" id="IPR000649">
    <property type="entry name" value="IF-2B-related"/>
</dbReference>
<comment type="caution">
    <text evidence="3">The sequence shown here is derived from an EMBL/GenBank/DDBJ whole genome shotgun (WGS) entry which is preliminary data.</text>
</comment>
<comment type="similarity">
    <text evidence="2">Belongs to the EIF-2B alpha/beta/delta subunits family. MtnA subfamily.</text>
</comment>
<dbReference type="NCBIfam" id="TIGR00524">
    <property type="entry name" value="eIF-2B_rel"/>
    <property type="match status" value="1"/>
</dbReference>
<dbReference type="GO" id="GO:0046523">
    <property type="term" value="F:S-methyl-5-thioribose-1-phosphate isomerase activity"/>
    <property type="evidence" value="ECO:0007669"/>
    <property type="project" value="UniProtKB-UniRule"/>
</dbReference>
<reference evidence="3" key="1">
    <citation type="journal article" date="2020" name="mSystems">
        <title>Genome- and Community-Level Interaction Insights into Carbon Utilization and Element Cycling Functions of Hydrothermarchaeota in Hydrothermal Sediment.</title>
        <authorList>
            <person name="Zhou Z."/>
            <person name="Liu Y."/>
            <person name="Xu W."/>
            <person name="Pan J."/>
            <person name="Luo Z.H."/>
            <person name="Li M."/>
        </authorList>
    </citation>
    <scope>NUCLEOTIDE SEQUENCE [LARGE SCALE GENOMIC DNA]</scope>
    <source>
        <strain evidence="3">SpSt-1116</strain>
    </source>
</reference>
<dbReference type="EMBL" id="DRZC01000083">
    <property type="protein sequence ID" value="HHQ81051.1"/>
    <property type="molecule type" value="Genomic_DNA"/>
</dbReference>
<comment type="catalytic activity">
    <reaction evidence="2">
        <text>5-(methylsulfanyl)-alpha-D-ribose 1-phosphate = 5-(methylsulfanyl)-D-ribulose 1-phosphate</text>
        <dbReference type="Rhea" id="RHEA:19989"/>
        <dbReference type="ChEBI" id="CHEBI:58533"/>
        <dbReference type="ChEBI" id="CHEBI:58548"/>
        <dbReference type="EC" id="5.3.1.23"/>
    </reaction>
</comment>
<dbReference type="InterPro" id="IPR042529">
    <property type="entry name" value="IF_2B-like_C"/>
</dbReference>
<proteinExistence type="inferred from homology"/>
<dbReference type="InterPro" id="IPR027363">
    <property type="entry name" value="M1Pi_N"/>
</dbReference>
<keyword evidence="1 2" id="KW-0413">Isomerase</keyword>
<dbReference type="FunFam" id="3.40.50.10470:FF:000006">
    <property type="entry name" value="Methylthioribose-1-phosphate isomerase"/>
    <property type="match status" value="1"/>
</dbReference>
<keyword evidence="2" id="KW-0486">Methionine biosynthesis</keyword>
<dbReference type="HAMAP" id="MF_01678">
    <property type="entry name" value="Salvage_MtnA"/>
    <property type="match status" value="1"/>
</dbReference>
<dbReference type="PANTHER" id="PTHR43475">
    <property type="entry name" value="METHYLTHIORIBOSE-1-PHOSPHATE ISOMERASE"/>
    <property type="match status" value="1"/>
</dbReference>
<feature type="binding site" evidence="2">
    <location>
        <begin position="288"/>
        <end position="289"/>
    </location>
    <ligand>
        <name>substrate</name>
    </ligand>
</feature>
<dbReference type="PANTHER" id="PTHR43475:SF1">
    <property type="entry name" value="METHYLTHIORIBOSE-1-PHOSPHATE ISOMERASE"/>
    <property type="match status" value="1"/>
</dbReference>
<dbReference type="Pfam" id="PF01008">
    <property type="entry name" value="IF-2B"/>
    <property type="match status" value="1"/>
</dbReference>
<feature type="binding site" evidence="2">
    <location>
        <begin position="88"/>
        <end position="90"/>
    </location>
    <ligand>
        <name>substrate</name>
    </ligand>
</feature>
<dbReference type="InterPro" id="IPR037171">
    <property type="entry name" value="NagB/RpiA_transferase-like"/>
</dbReference>
<evidence type="ECO:0000256" key="2">
    <source>
        <dbReference type="HAMAP-Rule" id="MF_01678"/>
    </source>
</evidence>
<keyword evidence="2" id="KW-0028">Amino-acid biosynthesis</keyword>
<dbReference type="FunFam" id="1.20.120.420:FF:000003">
    <property type="entry name" value="Methylthioribose-1-phosphate isomerase"/>
    <property type="match status" value="1"/>
</dbReference>
<evidence type="ECO:0000256" key="1">
    <source>
        <dbReference type="ARBA" id="ARBA00023235"/>
    </source>
</evidence>
<feature type="site" description="Transition state stabilizer" evidence="2">
    <location>
        <position position="198"/>
    </location>
</feature>
<dbReference type="Gene3D" id="1.20.120.420">
    <property type="entry name" value="translation initiation factor eif-2b, domain 1"/>
    <property type="match status" value="1"/>
</dbReference>
<dbReference type="InterPro" id="IPR011559">
    <property type="entry name" value="Initiation_fac_2B_a/b/d"/>
</dbReference>
<comment type="function">
    <text evidence="2">Catalyzes the interconversion of methylthioribose-1-phosphate (MTR-1-P) into methylthioribulose-1-phosphate (MTRu-1-P).</text>
</comment>
<dbReference type="InterPro" id="IPR005251">
    <property type="entry name" value="IF-M1Pi"/>
</dbReference>
<dbReference type="EC" id="5.3.1.23" evidence="2"/>
<feature type="binding site" evidence="2">
    <location>
        <position position="237"/>
    </location>
    <ligand>
        <name>substrate</name>
    </ligand>
</feature>
<gene>
    <name evidence="3" type="primary">mtnA</name>
    <name evidence="3" type="ORF">ENM78_06360</name>
</gene>
<dbReference type="Gene3D" id="3.40.50.10470">
    <property type="entry name" value="Translation initiation factor eif-2b, domain 2"/>
    <property type="match status" value="1"/>
</dbReference>
<dbReference type="AlphaFoldDB" id="A0A7J3ZLT1"/>
<feature type="binding site" evidence="2">
    <location>
        <position position="130"/>
    </location>
    <ligand>
        <name>substrate</name>
    </ligand>
</feature>